<evidence type="ECO:0000313" key="1">
    <source>
        <dbReference type="EMBL" id="JAE25014.1"/>
    </source>
</evidence>
<dbReference type="AlphaFoldDB" id="A0A0A9GNL4"/>
<proteinExistence type="predicted"/>
<organism evidence="1">
    <name type="scientific">Arundo donax</name>
    <name type="common">Giant reed</name>
    <name type="synonym">Donax arundinaceus</name>
    <dbReference type="NCBI Taxonomy" id="35708"/>
    <lineage>
        <taxon>Eukaryota</taxon>
        <taxon>Viridiplantae</taxon>
        <taxon>Streptophyta</taxon>
        <taxon>Embryophyta</taxon>
        <taxon>Tracheophyta</taxon>
        <taxon>Spermatophyta</taxon>
        <taxon>Magnoliopsida</taxon>
        <taxon>Liliopsida</taxon>
        <taxon>Poales</taxon>
        <taxon>Poaceae</taxon>
        <taxon>PACMAD clade</taxon>
        <taxon>Arundinoideae</taxon>
        <taxon>Arundineae</taxon>
        <taxon>Arundo</taxon>
    </lineage>
</organism>
<dbReference type="EMBL" id="GBRH01172882">
    <property type="protein sequence ID" value="JAE25014.1"/>
    <property type="molecule type" value="Transcribed_RNA"/>
</dbReference>
<sequence>MRIALPSGMRVNSYCRSSSLLVDGEKAMCLI</sequence>
<name>A0A0A9GNL4_ARUDO</name>
<protein>
    <submittedName>
        <fullName evidence="1">Cycloartenol synthase</fullName>
    </submittedName>
</protein>
<accession>A0A0A9GNL4</accession>
<reference evidence="1" key="1">
    <citation type="submission" date="2014-09" db="EMBL/GenBank/DDBJ databases">
        <authorList>
            <person name="Magalhaes I.L.F."/>
            <person name="Oliveira U."/>
            <person name="Santos F.R."/>
            <person name="Vidigal T.H.D.A."/>
            <person name="Brescovit A.D."/>
            <person name="Santos A.J."/>
        </authorList>
    </citation>
    <scope>NUCLEOTIDE SEQUENCE</scope>
    <source>
        <tissue evidence="1">Shoot tissue taken approximately 20 cm above the soil surface</tissue>
    </source>
</reference>
<reference evidence="1" key="2">
    <citation type="journal article" date="2015" name="Data Brief">
        <title>Shoot transcriptome of the giant reed, Arundo donax.</title>
        <authorList>
            <person name="Barrero R.A."/>
            <person name="Guerrero F.D."/>
            <person name="Moolhuijzen P."/>
            <person name="Goolsby J.A."/>
            <person name="Tidwell J."/>
            <person name="Bellgard S.E."/>
            <person name="Bellgard M.I."/>
        </authorList>
    </citation>
    <scope>NUCLEOTIDE SEQUENCE</scope>
    <source>
        <tissue evidence="1">Shoot tissue taken approximately 20 cm above the soil surface</tissue>
    </source>
</reference>